<dbReference type="PROSITE" id="PS50850">
    <property type="entry name" value="MFS"/>
    <property type="match status" value="1"/>
</dbReference>
<evidence type="ECO:0000256" key="7">
    <source>
        <dbReference type="ARBA" id="ARBA00038459"/>
    </source>
</evidence>
<dbReference type="GO" id="GO:0005886">
    <property type="term" value="C:plasma membrane"/>
    <property type="evidence" value="ECO:0007669"/>
    <property type="project" value="UniProtKB-SubCell"/>
</dbReference>
<keyword evidence="2" id="KW-0813">Transport</keyword>
<dbReference type="InterPro" id="IPR005829">
    <property type="entry name" value="Sugar_transporter_CS"/>
</dbReference>
<feature type="region of interest" description="Disordered" evidence="8">
    <location>
        <begin position="1"/>
        <end position="23"/>
    </location>
</feature>
<dbReference type="STRING" id="68775.A0A5C3LF38"/>
<dbReference type="SUPFAM" id="SSF103473">
    <property type="entry name" value="MFS general substrate transporter"/>
    <property type="match status" value="1"/>
</dbReference>
<feature type="transmembrane region" description="Helical" evidence="9">
    <location>
        <begin position="257"/>
        <end position="289"/>
    </location>
</feature>
<feature type="transmembrane region" description="Helical" evidence="9">
    <location>
        <begin position="376"/>
        <end position="397"/>
    </location>
</feature>
<dbReference type="PROSITE" id="PS00216">
    <property type="entry name" value="SUGAR_TRANSPORT_1"/>
    <property type="match status" value="1"/>
</dbReference>
<keyword evidence="6 9" id="KW-0472">Membrane</keyword>
<comment type="subcellular location">
    <subcellularLocation>
        <location evidence="1">Cell membrane</location>
        <topology evidence="1">Multi-pass membrane protein</topology>
    </subcellularLocation>
</comment>
<evidence type="ECO:0000256" key="3">
    <source>
        <dbReference type="ARBA" id="ARBA00022475"/>
    </source>
</evidence>
<gene>
    <name evidence="11" type="ORF">BDQ12DRAFT_618826</name>
</gene>
<dbReference type="GO" id="GO:0042908">
    <property type="term" value="P:xenobiotic transport"/>
    <property type="evidence" value="ECO:0007669"/>
    <property type="project" value="UniProtKB-ARBA"/>
</dbReference>
<feature type="transmembrane region" description="Helical" evidence="9">
    <location>
        <begin position="438"/>
        <end position="462"/>
    </location>
</feature>
<dbReference type="CDD" id="cd17323">
    <property type="entry name" value="MFS_Tpo1_MDR_like"/>
    <property type="match status" value="1"/>
</dbReference>
<feature type="transmembrane region" description="Helical" evidence="9">
    <location>
        <begin position="309"/>
        <end position="329"/>
    </location>
</feature>
<dbReference type="Proteomes" id="UP000308652">
    <property type="component" value="Unassembled WGS sequence"/>
</dbReference>
<evidence type="ECO:0000259" key="10">
    <source>
        <dbReference type="PROSITE" id="PS50850"/>
    </source>
</evidence>
<dbReference type="InterPro" id="IPR011701">
    <property type="entry name" value="MFS"/>
</dbReference>
<feature type="transmembrane region" description="Helical" evidence="9">
    <location>
        <begin position="409"/>
        <end position="432"/>
    </location>
</feature>
<feature type="transmembrane region" description="Helical" evidence="9">
    <location>
        <begin position="350"/>
        <end position="370"/>
    </location>
</feature>
<feature type="transmembrane region" description="Helical" evidence="9">
    <location>
        <begin position="176"/>
        <end position="197"/>
    </location>
</feature>
<feature type="transmembrane region" description="Helical" evidence="9">
    <location>
        <begin position="82"/>
        <end position="103"/>
    </location>
</feature>
<dbReference type="Pfam" id="PF07690">
    <property type="entry name" value="MFS_1"/>
    <property type="match status" value="1"/>
</dbReference>
<dbReference type="InterPro" id="IPR020846">
    <property type="entry name" value="MFS_dom"/>
</dbReference>
<evidence type="ECO:0000256" key="9">
    <source>
        <dbReference type="SAM" id="Phobius"/>
    </source>
</evidence>
<feature type="compositionally biased region" description="Basic and acidic residues" evidence="8">
    <location>
        <begin position="12"/>
        <end position="23"/>
    </location>
</feature>
<dbReference type="EMBL" id="ML213745">
    <property type="protein sequence ID" value="TFK31477.1"/>
    <property type="molecule type" value="Genomic_DNA"/>
</dbReference>
<evidence type="ECO:0000256" key="6">
    <source>
        <dbReference type="ARBA" id="ARBA00023136"/>
    </source>
</evidence>
<comment type="similarity">
    <text evidence="7">Belongs to the major facilitator superfamily. DHA1 family. Polyamines/proton antiporter (TC 2.A.1.2.16) subfamily.</text>
</comment>
<evidence type="ECO:0000313" key="11">
    <source>
        <dbReference type="EMBL" id="TFK31477.1"/>
    </source>
</evidence>
<keyword evidence="3" id="KW-1003">Cell membrane</keyword>
<feature type="transmembrane region" description="Helical" evidence="9">
    <location>
        <begin position="46"/>
        <end position="70"/>
    </location>
</feature>
<evidence type="ECO:0000256" key="2">
    <source>
        <dbReference type="ARBA" id="ARBA00022448"/>
    </source>
</evidence>
<accession>A0A5C3LF38</accession>
<dbReference type="GO" id="GO:0140115">
    <property type="term" value="P:export across plasma membrane"/>
    <property type="evidence" value="ECO:0007669"/>
    <property type="project" value="UniProtKB-ARBA"/>
</dbReference>
<feature type="compositionally biased region" description="Polar residues" evidence="8">
    <location>
        <begin position="1"/>
        <end position="11"/>
    </location>
</feature>
<keyword evidence="4 9" id="KW-0812">Transmembrane</keyword>
<evidence type="ECO:0000256" key="8">
    <source>
        <dbReference type="SAM" id="MobiDB-lite"/>
    </source>
</evidence>
<dbReference type="OrthoDB" id="6770063at2759"/>
<keyword evidence="12" id="KW-1185">Reference proteome</keyword>
<dbReference type="PANTHER" id="PTHR23502">
    <property type="entry name" value="MAJOR FACILITATOR SUPERFAMILY"/>
    <property type="match status" value="1"/>
</dbReference>
<evidence type="ECO:0000256" key="4">
    <source>
        <dbReference type="ARBA" id="ARBA00022692"/>
    </source>
</evidence>
<proteinExistence type="inferred from homology"/>
<dbReference type="Gene3D" id="1.20.1250.20">
    <property type="entry name" value="MFS general substrate transporter like domains"/>
    <property type="match status" value="1"/>
</dbReference>
<feature type="transmembrane region" description="Helical" evidence="9">
    <location>
        <begin position="140"/>
        <end position="164"/>
    </location>
</feature>
<name>A0A5C3LF38_9AGAR</name>
<dbReference type="GO" id="GO:0022857">
    <property type="term" value="F:transmembrane transporter activity"/>
    <property type="evidence" value="ECO:0007669"/>
    <property type="project" value="InterPro"/>
</dbReference>
<evidence type="ECO:0000256" key="5">
    <source>
        <dbReference type="ARBA" id="ARBA00022989"/>
    </source>
</evidence>
<sequence>MEKDSTLASHSIESRTENGDLADTKSIEDELDPALNPLNWSTSRKWVNLTLVTAQSILASIGCTLLAVGARDVSKDLHITSPSISALPVAVYVLGLGFGPLYLAPLSEMYGRRNIYLVSFMSFTLLNVGCAFVTNKVGLIVLRFLAGLASSAGPTIGGATIGDLFRRAESGAAQAFYTLGPTLGPPLGGVFGAYIAQRGGWRWEMWALTIGSGILTVLCILFLPETYKPFIHARSLGKRRALAQIGFRRSLTRPIRILVLQPIVTIMSLYMAVVYGIFYLHVVTIPLLFGPVPMYGLFSYQWKDGNDGLAYLGVATGCSIALVICFFTMNGAYRALCNKYQCQKPEFRTPYMQIGVFIIPVGLFIYGWTAEFKLHFGLPLFGACVFASGMLVTFISFQSYMVDAFGDYSASALAAATVMRSIVGAVFCISGQELYKGLGYGWGTSVLGFISCMALPIPYLIWKYGERLRAKPFQL</sequence>
<feature type="domain" description="Major facilitator superfamily (MFS) profile" evidence="10">
    <location>
        <begin position="48"/>
        <end position="469"/>
    </location>
</feature>
<dbReference type="InterPro" id="IPR036259">
    <property type="entry name" value="MFS_trans_sf"/>
</dbReference>
<evidence type="ECO:0000256" key="1">
    <source>
        <dbReference type="ARBA" id="ARBA00004651"/>
    </source>
</evidence>
<organism evidence="11 12">
    <name type="scientific">Crucibulum laeve</name>
    <dbReference type="NCBI Taxonomy" id="68775"/>
    <lineage>
        <taxon>Eukaryota</taxon>
        <taxon>Fungi</taxon>
        <taxon>Dikarya</taxon>
        <taxon>Basidiomycota</taxon>
        <taxon>Agaricomycotina</taxon>
        <taxon>Agaricomycetes</taxon>
        <taxon>Agaricomycetidae</taxon>
        <taxon>Agaricales</taxon>
        <taxon>Agaricineae</taxon>
        <taxon>Nidulariaceae</taxon>
        <taxon>Crucibulum</taxon>
    </lineage>
</organism>
<feature type="transmembrane region" description="Helical" evidence="9">
    <location>
        <begin position="115"/>
        <end position="134"/>
    </location>
</feature>
<keyword evidence="5 9" id="KW-1133">Transmembrane helix</keyword>
<dbReference type="PANTHER" id="PTHR23502:SF186">
    <property type="entry name" value="MAJOR FACILITATOR SUPERFAMILY (MFS) PROFILE DOMAIN-CONTAINING PROTEIN"/>
    <property type="match status" value="1"/>
</dbReference>
<reference evidence="11 12" key="1">
    <citation type="journal article" date="2019" name="Nat. Ecol. Evol.">
        <title>Megaphylogeny resolves global patterns of mushroom evolution.</title>
        <authorList>
            <person name="Varga T."/>
            <person name="Krizsan K."/>
            <person name="Foldi C."/>
            <person name="Dima B."/>
            <person name="Sanchez-Garcia M."/>
            <person name="Sanchez-Ramirez S."/>
            <person name="Szollosi G.J."/>
            <person name="Szarkandi J.G."/>
            <person name="Papp V."/>
            <person name="Albert L."/>
            <person name="Andreopoulos W."/>
            <person name="Angelini C."/>
            <person name="Antonin V."/>
            <person name="Barry K.W."/>
            <person name="Bougher N.L."/>
            <person name="Buchanan P."/>
            <person name="Buyck B."/>
            <person name="Bense V."/>
            <person name="Catcheside P."/>
            <person name="Chovatia M."/>
            <person name="Cooper J."/>
            <person name="Damon W."/>
            <person name="Desjardin D."/>
            <person name="Finy P."/>
            <person name="Geml J."/>
            <person name="Haridas S."/>
            <person name="Hughes K."/>
            <person name="Justo A."/>
            <person name="Karasinski D."/>
            <person name="Kautmanova I."/>
            <person name="Kiss B."/>
            <person name="Kocsube S."/>
            <person name="Kotiranta H."/>
            <person name="LaButti K.M."/>
            <person name="Lechner B.E."/>
            <person name="Liimatainen K."/>
            <person name="Lipzen A."/>
            <person name="Lukacs Z."/>
            <person name="Mihaltcheva S."/>
            <person name="Morgado L.N."/>
            <person name="Niskanen T."/>
            <person name="Noordeloos M.E."/>
            <person name="Ohm R.A."/>
            <person name="Ortiz-Santana B."/>
            <person name="Ovrebo C."/>
            <person name="Racz N."/>
            <person name="Riley R."/>
            <person name="Savchenko A."/>
            <person name="Shiryaev A."/>
            <person name="Soop K."/>
            <person name="Spirin V."/>
            <person name="Szebenyi C."/>
            <person name="Tomsovsky M."/>
            <person name="Tulloss R.E."/>
            <person name="Uehling J."/>
            <person name="Grigoriev I.V."/>
            <person name="Vagvolgyi C."/>
            <person name="Papp T."/>
            <person name="Martin F.M."/>
            <person name="Miettinen O."/>
            <person name="Hibbett D.S."/>
            <person name="Nagy L.G."/>
        </authorList>
    </citation>
    <scope>NUCLEOTIDE SEQUENCE [LARGE SCALE GENOMIC DNA]</scope>
    <source>
        <strain evidence="11 12">CBS 166.37</strain>
    </source>
</reference>
<feature type="transmembrane region" description="Helical" evidence="9">
    <location>
        <begin position="203"/>
        <end position="224"/>
    </location>
</feature>
<evidence type="ECO:0000313" key="12">
    <source>
        <dbReference type="Proteomes" id="UP000308652"/>
    </source>
</evidence>
<protein>
    <submittedName>
        <fullName evidence="11">Major facilitator superfamily domain-containing protein</fullName>
    </submittedName>
</protein>
<dbReference type="AlphaFoldDB" id="A0A5C3LF38"/>